<evidence type="ECO:0000313" key="1">
    <source>
        <dbReference type="EMBL" id="KAJ6444366.1"/>
    </source>
</evidence>
<sequence length="64" mass="7103">MPPITTGRRARLPVAYVNGWLHTPGYEQQVAAPPCWRRPDSWILAAGEEVERGTVDQDDDALGD</sequence>
<name>A0AB34G0G8_9HYPO</name>
<evidence type="ECO:0000313" key="2">
    <source>
        <dbReference type="Proteomes" id="UP001163105"/>
    </source>
</evidence>
<protein>
    <submittedName>
        <fullName evidence="1">Uncharacterized protein</fullName>
    </submittedName>
</protein>
<proteinExistence type="predicted"/>
<organism evidence="1 2">
    <name type="scientific">Purpureocillium lavendulum</name>
    <dbReference type="NCBI Taxonomy" id="1247861"/>
    <lineage>
        <taxon>Eukaryota</taxon>
        <taxon>Fungi</taxon>
        <taxon>Dikarya</taxon>
        <taxon>Ascomycota</taxon>
        <taxon>Pezizomycotina</taxon>
        <taxon>Sordariomycetes</taxon>
        <taxon>Hypocreomycetidae</taxon>
        <taxon>Hypocreales</taxon>
        <taxon>Ophiocordycipitaceae</taxon>
        <taxon>Purpureocillium</taxon>
    </lineage>
</organism>
<gene>
    <name evidence="1" type="ORF">O9K51_02760</name>
</gene>
<dbReference type="AlphaFoldDB" id="A0AB34G0G8"/>
<reference evidence="1" key="1">
    <citation type="submission" date="2023-01" db="EMBL/GenBank/DDBJ databases">
        <title>The growth and conidiation of Purpureocillium lavendulum are regulated by nitrogen source and histone H3K14 acetylation.</title>
        <authorList>
            <person name="Tang P."/>
            <person name="Han J."/>
            <person name="Zhang C."/>
            <person name="Tang P."/>
            <person name="Qi F."/>
            <person name="Zhang K."/>
            <person name="Liang L."/>
        </authorList>
    </citation>
    <scope>NUCLEOTIDE SEQUENCE</scope>
    <source>
        <strain evidence="1">YMF1.00683</strain>
    </source>
</reference>
<dbReference type="EMBL" id="JAQHRD010000002">
    <property type="protein sequence ID" value="KAJ6444366.1"/>
    <property type="molecule type" value="Genomic_DNA"/>
</dbReference>
<dbReference type="Proteomes" id="UP001163105">
    <property type="component" value="Unassembled WGS sequence"/>
</dbReference>
<comment type="caution">
    <text evidence="1">The sequence shown here is derived from an EMBL/GenBank/DDBJ whole genome shotgun (WGS) entry which is preliminary data.</text>
</comment>
<keyword evidence="2" id="KW-1185">Reference proteome</keyword>
<accession>A0AB34G0G8</accession>